<name>A0A0R3N6E3_9BRAD</name>
<gene>
    <name evidence="1" type="ORF">CQ14_09010</name>
</gene>
<dbReference type="OrthoDB" id="8253440at2"/>
<dbReference type="Proteomes" id="UP000051660">
    <property type="component" value="Unassembled WGS sequence"/>
</dbReference>
<protein>
    <recommendedName>
        <fullName evidence="3">Chorismate mutase</fullName>
    </recommendedName>
</protein>
<reference evidence="1 2" key="1">
    <citation type="submission" date="2014-03" db="EMBL/GenBank/DDBJ databases">
        <title>Bradyrhizobium valentinum sp. nov., isolated from effective nodules of Lupinus mariae-josephae, a lupine endemic of basic-lime soils in Eastern Spain.</title>
        <authorList>
            <person name="Duran D."/>
            <person name="Rey L."/>
            <person name="Navarro A."/>
            <person name="Busquets A."/>
            <person name="Imperial J."/>
            <person name="Ruiz-Argueso T."/>
        </authorList>
    </citation>
    <scope>NUCLEOTIDE SEQUENCE [LARGE SCALE GENOMIC DNA]</scope>
    <source>
        <strain evidence="1 2">CCBAU 23086</strain>
    </source>
</reference>
<dbReference type="RefSeq" id="WP_057856354.1">
    <property type="nucleotide sequence ID" value="NZ_LLYB01000034.1"/>
</dbReference>
<evidence type="ECO:0000313" key="1">
    <source>
        <dbReference type="EMBL" id="KRR27954.1"/>
    </source>
</evidence>
<accession>A0A0R3N6E3</accession>
<evidence type="ECO:0000313" key="2">
    <source>
        <dbReference type="Proteomes" id="UP000051660"/>
    </source>
</evidence>
<proteinExistence type="predicted"/>
<sequence length="66" mass="7114">MKATRTPSLEDRIKQVRADIEAIIASRVEAVAKESPGVPPGVIRNLLTARAPACPCAQYLELDNKA</sequence>
<comment type="caution">
    <text evidence="1">The sequence shown here is derived from an EMBL/GenBank/DDBJ whole genome shotgun (WGS) entry which is preliminary data.</text>
</comment>
<dbReference type="EMBL" id="LLYB01000034">
    <property type="protein sequence ID" value="KRR27954.1"/>
    <property type="molecule type" value="Genomic_DNA"/>
</dbReference>
<evidence type="ECO:0008006" key="3">
    <source>
        <dbReference type="Google" id="ProtNLM"/>
    </source>
</evidence>
<organism evidence="1 2">
    <name type="scientific">Bradyrhizobium lablabi</name>
    <dbReference type="NCBI Taxonomy" id="722472"/>
    <lineage>
        <taxon>Bacteria</taxon>
        <taxon>Pseudomonadati</taxon>
        <taxon>Pseudomonadota</taxon>
        <taxon>Alphaproteobacteria</taxon>
        <taxon>Hyphomicrobiales</taxon>
        <taxon>Nitrobacteraceae</taxon>
        <taxon>Bradyrhizobium</taxon>
    </lineage>
</organism>
<dbReference type="AlphaFoldDB" id="A0A0R3N6E3"/>